<evidence type="ECO:0000313" key="2">
    <source>
        <dbReference type="RefSeq" id="XP_075083598.1"/>
    </source>
</evidence>
<dbReference type="Proteomes" id="UP000790787">
    <property type="component" value="Chromosome 12"/>
</dbReference>
<reference evidence="2" key="2">
    <citation type="submission" date="2025-08" db="UniProtKB">
        <authorList>
            <consortium name="RefSeq"/>
        </authorList>
    </citation>
    <scope>IDENTIFICATION</scope>
    <source>
        <tissue evidence="2">Leaf</tissue>
    </source>
</reference>
<gene>
    <name evidence="2" type="primary">LOC142167335</name>
</gene>
<organism evidence="1 2">
    <name type="scientific">Nicotiana tabacum</name>
    <name type="common">Common tobacco</name>
    <dbReference type="NCBI Taxonomy" id="4097"/>
    <lineage>
        <taxon>Eukaryota</taxon>
        <taxon>Viridiplantae</taxon>
        <taxon>Streptophyta</taxon>
        <taxon>Embryophyta</taxon>
        <taxon>Tracheophyta</taxon>
        <taxon>Spermatophyta</taxon>
        <taxon>Magnoliopsida</taxon>
        <taxon>eudicotyledons</taxon>
        <taxon>Gunneridae</taxon>
        <taxon>Pentapetalae</taxon>
        <taxon>asterids</taxon>
        <taxon>lamiids</taxon>
        <taxon>Solanales</taxon>
        <taxon>Solanaceae</taxon>
        <taxon>Nicotianoideae</taxon>
        <taxon>Nicotianeae</taxon>
        <taxon>Nicotiana</taxon>
    </lineage>
</organism>
<dbReference type="RefSeq" id="XP_075083598.1">
    <property type="nucleotide sequence ID" value="XM_075227497.1"/>
</dbReference>
<evidence type="ECO:0000313" key="1">
    <source>
        <dbReference type="Proteomes" id="UP000790787"/>
    </source>
</evidence>
<proteinExistence type="predicted"/>
<protein>
    <submittedName>
        <fullName evidence="2">Uncharacterized protein LOC142167335</fullName>
    </submittedName>
</protein>
<accession>A0AC58SF48</accession>
<sequence>MTVPIIKSFRHKIYNKNQLESFAADLDLLKQNRLIAFYFHDCDITVLVLLIAIDEVNSSEGFPNFTLDFSHPFYVNPSDSTCTHLVSLSFDGTGFVAWRKSMLVSLSAKNKLGLINGCHDKPTEDSPYYPYWERCNDMVIFWITNSLSREIATSVLGYDTAREIWLDINERFGQSNGSKFIQIQREIGSISQGTSDIASYFTRLRSHWDEMNTAYVGHVCSCGALPKFLEELKLFWFLAGLNNSYSTVKSSILMMTPLPTVSKAYSILQHDEKQREKAPSPVFSADSVSFSASAAPNNGLFCSSVVNSVDFHACASSQFTIDTWIVDSGATNHMTSHKHLLHNLTPLARPYLITLPNGYKVKVISTGSLHLRSDIILHNGPSLKRPLKIGIADNGVYFLHLADDVQSLSCVLPSPSNVSNSTVFTCSSSTSVNDPIPLSPSFQFFRFDNAFELGTSSESKSFFTAQDLPNKPPPSISLHPVFSHSPPFITDLPSPSPPVIPPAPHASLLSDNPPVSAPASLASKVSSSVLHMHEPLFYQQDASHPAWKEAMLKEFQALDANHTWDIVPLPPHKKPIPCKWVYRIKQRYDGSIERYKARLVIRGDTQKEGIDYNETFSPVVKFTTIKCLLTIASLRNWTIYQLDVNNAFLHGYFHEEVYMKIPPGLHLSSTSSSSSSSLVCKLGKSLYDLKQASRQWFSKLSEALLSRGYIPSKNDYSLFLKSTGSSLIVIAVYVDDILLAGDDVSELDNVKDFLDAQFKIKDLGSIHYFLGLEVNKVDSGFHMTQHKITSDLLSEFHCQNISSVVTPLDGSVKLSTDMGEPLSDPSTCRRIVGKLNFLQHTRPNIAFSVQHLNQFLQAPQVPHMLATIHVLRYLSAAPAMGILLSPDADFTLKAYSDTAWAACAMSRKSISSYFITLGGCHISWKSKKQQTVSLSSAEAEYRVLQQAVVEVSWLNRLLVDFGVSITYYVPVFCDNQVALHIAKNSVFHERTKHIEIDCHYVRDSVTSDLVSLHYVASVDQLADIMTKPLTDLSHNHLLGKLRVIEVAELRSVNWLDIYGKIETKDLIQMTSYAVYLVFKLTDNPRGLERSIASLRFVKEVAKDAGIEGTTVFISKKKELPGELGRFPHLRSDGWLEIKLGEFFNNLGEDGEVEMRLMEINNATSKSGIIVKGFDIRPN</sequence>
<reference evidence="1" key="1">
    <citation type="journal article" date="2014" name="Nat. Commun.">
        <title>The tobacco genome sequence and its comparison with those of tomato and potato.</title>
        <authorList>
            <person name="Sierro N."/>
            <person name="Battey J.N."/>
            <person name="Ouadi S."/>
            <person name="Bakaher N."/>
            <person name="Bovet L."/>
            <person name="Willig A."/>
            <person name="Goepfert S."/>
            <person name="Peitsch M.C."/>
            <person name="Ivanov N.V."/>
        </authorList>
    </citation>
    <scope>NUCLEOTIDE SEQUENCE [LARGE SCALE GENOMIC DNA]</scope>
</reference>
<keyword evidence="1" id="KW-1185">Reference proteome</keyword>
<name>A0AC58SF48_TOBAC</name>